<evidence type="ECO:0000256" key="3">
    <source>
        <dbReference type="ARBA" id="ARBA00022618"/>
    </source>
</evidence>
<dbReference type="InterPro" id="IPR030393">
    <property type="entry name" value="G_ENGB_dom"/>
</dbReference>
<dbReference type="GO" id="GO:0051301">
    <property type="term" value="P:cell division"/>
    <property type="evidence" value="ECO:0007669"/>
    <property type="project" value="UniProtKB-KW"/>
</dbReference>
<evidence type="ECO:0000256" key="8">
    <source>
        <dbReference type="ARBA" id="ARBA00023210"/>
    </source>
</evidence>
<dbReference type="SUPFAM" id="SSF52540">
    <property type="entry name" value="P-loop containing nucleoside triphosphate hydrolases"/>
    <property type="match status" value="1"/>
</dbReference>
<name>A0A8T0JBV9_CERPU</name>
<keyword evidence="13" id="KW-1185">Reference proteome</keyword>
<keyword evidence="8" id="KW-0717">Septation</keyword>
<keyword evidence="4" id="KW-0479">Metal-binding</keyword>
<evidence type="ECO:0000256" key="10">
    <source>
        <dbReference type="SAM" id="SignalP"/>
    </source>
</evidence>
<dbReference type="Proteomes" id="UP000822688">
    <property type="component" value="Chromosome 1"/>
</dbReference>
<dbReference type="PANTHER" id="PTHR11649:SF13">
    <property type="entry name" value="ENGB-TYPE G DOMAIN-CONTAINING PROTEIN"/>
    <property type="match status" value="1"/>
</dbReference>
<keyword evidence="6" id="KW-0460">Magnesium</keyword>
<feature type="signal peptide" evidence="10">
    <location>
        <begin position="1"/>
        <end position="19"/>
    </location>
</feature>
<dbReference type="EMBL" id="CM026421">
    <property type="protein sequence ID" value="KAG0592201.1"/>
    <property type="molecule type" value="Genomic_DNA"/>
</dbReference>
<dbReference type="Gene3D" id="3.40.50.300">
    <property type="entry name" value="P-loop containing nucleotide triphosphate hydrolases"/>
    <property type="match status" value="1"/>
</dbReference>
<dbReference type="AlphaFoldDB" id="A0A8T0JBV9"/>
<accession>A0A8T0JBV9</accession>
<dbReference type="Pfam" id="PF01926">
    <property type="entry name" value="MMR_HSR1"/>
    <property type="match status" value="1"/>
</dbReference>
<comment type="caution">
    <text evidence="12">The sequence shown here is derived from an EMBL/GenBank/DDBJ whole genome shotgun (WGS) entry which is preliminary data.</text>
</comment>
<feature type="chain" id="PRO_5035868175" description="EngB-type G domain-containing protein" evidence="10">
    <location>
        <begin position="20"/>
        <end position="333"/>
    </location>
</feature>
<dbReference type="NCBIfam" id="TIGR03598">
    <property type="entry name" value="GTPase_YsxC"/>
    <property type="match status" value="1"/>
</dbReference>
<proteinExistence type="inferred from homology"/>
<dbReference type="HAMAP" id="MF_00321">
    <property type="entry name" value="GTPase_EngB"/>
    <property type="match status" value="1"/>
</dbReference>
<evidence type="ECO:0000256" key="9">
    <source>
        <dbReference type="ARBA" id="ARBA00023306"/>
    </source>
</evidence>
<evidence type="ECO:0000313" key="12">
    <source>
        <dbReference type="EMBL" id="KAG0592201.1"/>
    </source>
</evidence>
<evidence type="ECO:0000256" key="4">
    <source>
        <dbReference type="ARBA" id="ARBA00022723"/>
    </source>
</evidence>
<evidence type="ECO:0000256" key="1">
    <source>
        <dbReference type="ARBA" id="ARBA00001946"/>
    </source>
</evidence>
<keyword evidence="9" id="KW-0131">Cell cycle</keyword>
<evidence type="ECO:0000256" key="6">
    <source>
        <dbReference type="ARBA" id="ARBA00022842"/>
    </source>
</evidence>
<dbReference type="InterPro" id="IPR019987">
    <property type="entry name" value="GTP-bd_ribosome_bio_YsxC"/>
</dbReference>
<sequence>MALLHHRLLLLPQCSMALSRTLSHAHATSSAPVLSMVASARLNSRFRVSSLCSRGLGFEEFLQRGFASRRFARVERSRAVLAEVGYTEEADVDLTDQSAQPGDGADKGLKSMPGSNIVLTAGADVGRLAIVKSAEFIKSSSKESECPAAGFPEFALVGRSNVGKSSLINSLVRRKELAQTSKKPGKTQLINHFLINNKWYLVDLPGYGFAKAPTAIRTDWNEFTKDYFLKRETLVCVFLLVDSSIEPQQIDLDCIDWLGRKKIPITVVFTKCDRKKKKKNGGRKPEENIKDFLDRLKPMFADTPPWIMTSSETNQGREELLRHIAQLRILWAS</sequence>
<keyword evidence="10" id="KW-0732">Signal</keyword>
<dbReference type="CDD" id="cd01876">
    <property type="entry name" value="YihA_EngB"/>
    <property type="match status" value="1"/>
</dbReference>
<gene>
    <name evidence="12" type="ORF">KC19_1G233500</name>
</gene>
<keyword evidence="7" id="KW-0342">GTP-binding</keyword>
<dbReference type="PANTHER" id="PTHR11649">
    <property type="entry name" value="MSS1/TRME-RELATED GTP-BINDING PROTEIN"/>
    <property type="match status" value="1"/>
</dbReference>
<dbReference type="GO" id="GO:0046872">
    <property type="term" value="F:metal ion binding"/>
    <property type="evidence" value="ECO:0007669"/>
    <property type="project" value="UniProtKB-KW"/>
</dbReference>
<reference evidence="12" key="1">
    <citation type="submission" date="2020-06" db="EMBL/GenBank/DDBJ databases">
        <title>WGS assembly of Ceratodon purpureus strain R40.</title>
        <authorList>
            <person name="Carey S.B."/>
            <person name="Jenkins J."/>
            <person name="Shu S."/>
            <person name="Lovell J.T."/>
            <person name="Sreedasyam A."/>
            <person name="Maumus F."/>
            <person name="Tiley G.P."/>
            <person name="Fernandez-Pozo N."/>
            <person name="Barry K."/>
            <person name="Chen C."/>
            <person name="Wang M."/>
            <person name="Lipzen A."/>
            <person name="Daum C."/>
            <person name="Saski C.A."/>
            <person name="Payton A.C."/>
            <person name="Mcbreen J.C."/>
            <person name="Conrad R.E."/>
            <person name="Kollar L.M."/>
            <person name="Olsson S."/>
            <person name="Huttunen S."/>
            <person name="Landis J.B."/>
            <person name="Wickett N.J."/>
            <person name="Johnson M.G."/>
            <person name="Rensing S.A."/>
            <person name="Grimwood J."/>
            <person name="Schmutz J."/>
            <person name="Mcdaniel S.F."/>
        </authorList>
    </citation>
    <scope>NUCLEOTIDE SEQUENCE</scope>
    <source>
        <strain evidence="12">R40</strain>
    </source>
</reference>
<protein>
    <recommendedName>
        <fullName evidence="11">EngB-type G domain-containing protein</fullName>
    </recommendedName>
</protein>
<evidence type="ECO:0000259" key="11">
    <source>
        <dbReference type="PROSITE" id="PS51706"/>
    </source>
</evidence>
<evidence type="ECO:0000256" key="2">
    <source>
        <dbReference type="ARBA" id="ARBA00009638"/>
    </source>
</evidence>
<evidence type="ECO:0000256" key="5">
    <source>
        <dbReference type="ARBA" id="ARBA00022741"/>
    </source>
</evidence>
<dbReference type="PROSITE" id="PS51706">
    <property type="entry name" value="G_ENGB"/>
    <property type="match status" value="1"/>
</dbReference>
<keyword evidence="3" id="KW-0132">Cell division</keyword>
<keyword evidence="5" id="KW-0547">Nucleotide-binding</keyword>
<dbReference type="GO" id="GO:0005525">
    <property type="term" value="F:GTP binding"/>
    <property type="evidence" value="ECO:0007669"/>
    <property type="project" value="UniProtKB-KW"/>
</dbReference>
<organism evidence="12 13">
    <name type="scientific">Ceratodon purpureus</name>
    <name type="common">Fire moss</name>
    <name type="synonym">Dicranum purpureum</name>
    <dbReference type="NCBI Taxonomy" id="3225"/>
    <lineage>
        <taxon>Eukaryota</taxon>
        <taxon>Viridiplantae</taxon>
        <taxon>Streptophyta</taxon>
        <taxon>Embryophyta</taxon>
        <taxon>Bryophyta</taxon>
        <taxon>Bryophytina</taxon>
        <taxon>Bryopsida</taxon>
        <taxon>Dicranidae</taxon>
        <taxon>Pseudoditrichales</taxon>
        <taxon>Ditrichaceae</taxon>
        <taxon>Ceratodon</taxon>
    </lineage>
</organism>
<evidence type="ECO:0000256" key="7">
    <source>
        <dbReference type="ARBA" id="ARBA00023134"/>
    </source>
</evidence>
<feature type="domain" description="EngB-type G" evidence="11">
    <location>
        <begin position="150"/>
        <end position="330"/>
    </location>
</feature>
<comment type="similarity">
    <text evidence="2">Belongs to the TRAFAC class TrmE-Era-EngA-EngB-Septin-like GTPase superfamily. EngB GTPase family.</text>
</comment>
<evidence type="ECO:0000313" key="13">
    <source>
        <dbReference type="Proteomes" id="UP000822688"/>
    </source>
</evidence>
<comment type="cofactor">
    <cofactor evidence="1">
        <name>Mg(2+)</name>
        <dbReference type="ChEBI" id="CHEBI:18420"/>
    </cofactor>
</comment>
<dbReference type="InterPro" id="IPR006073">
    <property type="entry name" value="GTP-bd"/>
</dbReference>
<dbReference type="InterPro" id="IPR027417">
    <property type="entry name" value="P-loop_NTPase"/>
</dbReference>